<comment type="similarity">
    <text evidence="2 9">Belongs to the uroporphyrinogen-III synthase family.</text>
</comment>
<evidence type="ECO:0000313" key="12">
    <source>
        <dbReference type="Proteomes" id="UP001596016"/>
    </source>
</evidence>
<protein>
    <recommendedName>
        <fullName evidence="7 9">Uroporphyrinogen-III synthase</fullName>
        <ecNumber evidence="3 9">4.2.1.75</ecNumber>
    </recommendedName>
</protein>
<dbReference type="CDD" id="cd06578">
    <property type="entry name" value="HemD"/>
    <property type="match status" value="1"/>
</dbReference>
<dbReference type="PANTHER" id="PTHR38042:SF1">
    <property type="entry name" value="UROPORPHYRINOGEN-III SYNTHASE, CHLOROPLASTIC"/>
    <property type="match status" value="1"/>
</dbReference>
<evidence type="ECO:0000313" key="11">
    <source>
        <dbReference type="EMBL" id="MFC5384890.1"/>
    </source>
</evidence>
<evidence type="ECO:0000259" key="10">
    <source>
        <dbReference type="Pfam" id="PF02602"/>
    </source>
</evidence>
<dbReference type="SUPFAM" id="SSF69618">
    <property type="entry name" value="HemD-like"/>
    <property type="match status" value="1"/>
</dbReference>
<dbReference type="InterPro" id="IPR039793">
    <property type="entry name" value="UROS/Hem4"/>
</dbReference>
<reference evidence="12" key="1">
    <citation type="journal article" date="2019" name="Int. J. Syst. Evol. Microbiol.">
        <title>The Global Catalogue of Microorganisms (GCM) 10K type strain sequencing project: providing services to taxonomists for standard genome sequencing and annotation.</title>
        <authorList>
            <consortium name="The Broad Institute Genomics Platform"/>
            <consortium name="The Broad Institute Genome Sequencing Center for Infectious Disease"/>
            <person name="Wu L."/>
            <person name="Ma J."/>
        </authorList>
    </citation>
    <scope>NUCLEOTIDE SEQUENCE [LARGE SCALE GENOMIC DNA]</scope>
    <source>
        <strain evidence="12">CGMCC 4.1415</strain>
    </source>
</reference>
<dbReference type="EC" id="4.2.1.75" evidence="3 9"/>
<keyword evidence="4 9" id="KW-0456">Lyase</keyword>
<keyword evidence="12" id="KW-1185">Reference proteome</keyword>
<accession>A0ABW0GTE7</accession>
<feature type="domain" description="Tetrapyrrole biosynthesis uroporphyrinogen III synthase" evidence="10">
    <location>
        <begin position="17"/>
        <end position="231"/>
    </location>
</feature>
<name>A0ABW0GTE7_9HYPH</name>
<dbReference type="GO" id="GO:0004852">
    <property type="term" value="F:uroporphyrinogen-III synthase activity"/>
    <property type="evidence" value="ECO:0007669"/>
    <property type="project" value="UniProtKB-EC"/>
</dbReference>
<organism evidence="11 12">
    <name type="scientific">Aquamicrobium segne</name>
    <dbReference type="NCBI Taxonomy" id="469547"/>
    <lineage>
        <taxon>Bacteria</taxon>
        <taxon>Pseudomonadati</taxon>
        <taxon>Pseudomonadota</taxon>
        <taxon>Alphaproteobacteria</taxon>
        <taxon>Hyphomicrobiales</taxon>
        <taxon>Phyllobacteriaceae</taxon>
        <taxon>Aquamicrobium</taxon>
    </lineage>
</organism>
<comment type="pathway">
    <text evidence="1 9">Porphyrin-containing compound metabolism; protoporphyrin-IX biosynthesis; coproporphyrinogen-III from 5-aminolevulinate: step 3/4.</text>
</comment>
<evidence type="ECO:0000256" key="2">
    <source>
        <dbReference type="ARBA" id="ARBA00008133"/>
    </source>
</evidence>
<evidence type="ECO:0000256" key="9">
    <source>
        <dbReference type="RuleBase" id="RU366031"/>
    </source>
</evidence>
<comment type="catalytic activity">
    <reaction evidence="8 9">
        <text>hydroxymethylbilane = uroporphyrinogen III + H2O</text>
        <dbReference type="Rhea" id="RHEA:18965"/>
        <dbReference type="ChEBI" id="CHEBI:15377"/>
        <dbReference type="ChEBI" id="CHEBI:57308"/>
        <dbReference type="ChEBI" id="CHEBI:57845"/>
        <dbReference type="EC" id="4.2.1.75"/>
    </reaction>
</comment>
<evidence type="ECO:0000256" key="5">
    <source>
        <dbReference type="ARBA" id="ARBA00023244"/>
    </source>
</evidence>
<evidence type="ECO:0000256" key="6">
    <source>
        <dbReference type="ARBA" id="ARBA00037589"/>
    </source>
</evidence>
<sequence>MVLIRVLVTRPEPEAGQTAARLAGLGFAPIMLPLSRICALKIDAPALARQQGVAVTSINALRHAAPELIESLVHLPCYAVGARTAQAARQAGFFHVEEGQGDAITLAERIIAASSGKLVYLCGKVRFTGFEERLAASGVQIKALETYDTVMLDYTDESIHACLGGQPVGAIMLYSAQAALAMRALLQRENLQILFEKAQVLTLSKRIAEALGAEFMKRVNIARQPSQDALLALLPAP</sequence>
<gene>
    <name evidence="11" type="ORF">ACFPLB_02805</name>
</gene>
<dbReference type="PANTHER" id="PTHR38042">
    <property type="entry name" value="UROPORPHYRINOGEN-III SYNTHASE, CHLOROPLASTIC"/>
    <property type="match status" value="1"/>
</dbReference>
<dbReference type="NCBIfam" id="NF006621">
    <property type="entry name" value="PRK09189.1"/>
    <property type="match status" value="1"/>
</dbReference>
<comment type="caution">
    <text evidence="11">The sequence shown here is derived from an EMBL/GenBank/DDBJ whole genome shotgun (WGS) entry which is preliminary data.</text>
</comment>
<dbReference type="Gene3D" id="3.40.50.10090">
    <property type="match status" value="2"/>
</dbReference>
<evidence type="ECO:0000256" key="4">
    <source>
        <dbReference type="ARBA" id="ARBA00023239"/>
    </source>
</evidence>
<dbReference type="Pfam" id="PF02602">
    <property type="entry name" value="HEM4"/>
    <property type="match status" value="1"/>
</dbReference>
<keyword evidence="5 9" id="KW-0627">Porphyrin biosynthesis</keyword>
<evidence type="ECO:0000256" key="7">
    <source>
        <dbReference type="ARBA" id="ARBA00040167"/>
    </source>
</evidence>
<dbReference type="RefSeq" id="WP_378227826.1">
    <property type="nucleotide sequence ID" value="NZ_JBHSLL010000011.1"/>
</dbReference>
<dbReference type="EMBL" id="JBHSLL010000011">
    <property type="protein sequence ID" value="MFC5384890.1"/>
    <property type="molecule type" value="Genomic_DNA"/>
</dbReference>
<comment type="function">
    <text evidence="6 9">Catalyzes cyclization of the linear tetrapyrrole, hydroxymethylbilane, to the macrocyclic uroporphyrinogen III.</text>
</comment>
<dbReference type="InterPro" id="IPR003754">
    <property type="entry name" value="4pyrrol_synth_uPrphyn_synth"/>
</dbReference>
<proteinExistence type="inferred from homology"/>
<evidence type="ECO:0000256" key="3">
    <source>
        <dbReference type="ARBA" id="ARBA00013109"/>
    </source>
</evidence>
<dbReference type="InterPro" id="IPR036108">
    <property type="entry name" value="4pyrrol_syn_uPrphyn_synt_sf"/>
</dbReference>
<evidence type="ECO:0000256" key="1">
    <source>
        <dbReference type="ARBA" id="ARBA00004772"/>
    </source>
</evidence>
<dbReference type="Proteomes" id="UP001596016">
    <property type="component" value="Unassembled WGS sequence"/>
</dbReference>
<evidence type="ECO:0000256" key="8">
    <source>
        <dbReference type="ARBA" id="ARBA00048617"/>
    </source>
</evidence>